<sequence>MKVHEKKLDFQFHEPVETGKKPFEVRINDCDYQVGDIIELKAYGKCCNYCDGKSYKQYYSGNCSGWMNCYESEAETIRVKILTVIYPKQINYELTHGLISSSNFGKINFDDVRKVLKDYFDRKTLPKDYVVLEIEVIKNN</sequence>
<dbReference type="SUPFAM" id="SSF88697">
    <property type="entry name" value="PUA domain-like"/>
    <property type="match status" value="1"/>
</dbReference>
<feature type="domain" description="DUF3850" evidence="1">
    <location>
        <begin position="3"/>
        <end position="50"/>
    </location>
</feature>
<protein>
    <recommendedName>
        <fullName evidence="1">DUF3850 domain-containing protein</fullName>
    </recommendedName>
</protein>
<comment type="caution">
    <text evidence="2">The sequence shown here is derived from an EMBL/GenBank/DDBJ whole genome shotgun (WGS) entry which is preliminary data.</text>
</comment>
<accession>A0A0V8DIZ6</accession>
<dbReference type="AlphaFoldDB" id="A0A0V8DIZ6"/>
<proteinExistence type="predicted"/>
<dbReference type="Gene3D" id="2.30.130.30">
    <property type="entry name" value="Hypothetical protein"/>
    <property type="match status" value="1"/>
</dbReference>
<reference evidence="3" key="1">
    <citation type="submission" date="2015-10" db="EMBL/GenBank/DDBJ databases">
        <title>Draft Genome Sequences of 11 Lactococcus lactis subspecies cremoris strains.</title>
        <authorList>
            <person name="Wels M."/>
            <person name="Backus L."/>
            <person name="Boekhorst J."/>
            <person name="Dijkstra A."/>
            <person name="Beerthuizen M."/>
            <person name="Kelly W."/>
            <person name="Siezen R."/>
            <person name="Bachmann H."/>
            <person name="Van Hijum S."/>
        </authorList>
    </citation>
    <scope>NUCLEOTIDE SEQUENCE [LARGE SCALE GENOMIC DNA]</scope>
    <source>
        <strain evidence="3">LMG8520</strain>
    </source>
</reference>
<dbReference type="PATRIC" id="fig|1360.106.peg.1931"/>
<dbReference type="Pfam" id="PF12961">
    <property type="entry name" value="DUF3850"/>
    <property type="match status" value="1"/>
</dbReference>
<dbReference type="InterPro" id="IPR015947">
    <property type="entry name" value="PUA-like_sf"/>
</dbReference>
<dbReference type="InterPro" id="IPR039440">
    <property type="entry name" value="DUF3850"/>
</dbReference>
<dbReference type="EMBL" id="LKLP01000028">
    <property type="protein sequence ID" value="KSU13582.1"/>
    <property type="molecule type" value="Genomic_DNA"/>
</dbReference>
<organism evidence="2 3">
    <name type="scientific">Lactococcus lactis subsp. lactis</name>
    <name type="common">Streptococcus lactis</name>
    <dbReference type="NCBI Taxonomy" id="1360"/>
    <lineage>
        <taxon>Bacteria</taxon>
        <taxon>Bacillati</taxon>
        <taxon>Bacillota</taxon>
        <taxon>Bacilli</taxon>
        <taxon>Lactobacillales</taxon>
        <taxon>Streptococcaceae</taxon>
        <taxon>Lactococcus</taxon>
    </lineage>
</organism>
<gene>
    <name evidence="2" type="ORF">LMG8520_0561</name>
</gene>
<evidence type="ECO:0000259" key="1">
    <source>
        <dbReference type="Pfam" id="PF12961"/>
    </source>
</evidence>
<dbReference type="Proteomes" id="UP000054230">
    <property type="component" value="Unassembled WGS sequence"/>
</dbReference>
<name>A0A0V8DIZ6_LACLL</name>
<dbReference type="RefSeq" id="WP_058209267.1">
    <property type="nucleotide sequence ID" value="NZ_LKLP01000028.1"/>
</dbReference>
<evidence type="ECO:0000313" key="3">
    <source>
        <dbReference type="Proteomes" id="UP000054230"/>
    </source>
</evidence>
<evidence type="ECO:0000313" key="2">
    <source>
        <dbReference type="EMBL" id="KSU13582.1"/>
    </source>
</evidence>